<evidence type="ECO:0000313" key="2">
    <source>
        <dbReference type="EMBL" id="MEK0083963.1"/>
    </source>
</evidence>
<feature type="chain" id="PRO_5047024652" description="Secreted protein" evidence="1">
    <location>
        <begin position="24"/>
        <end position="119"/>
    </location>
</feature>
<gene>
    <name evidence="2" type="ORF">U1T56_12440</name>
</gene>
<dbReference type="RefSeq" id="WP_418159814.1">
    <property type="nucleotide sequence ID" value="NZ_JBBLZC010000011.1"/>
</dbReference>
<keyword evidence="1" id="KW-0732">Signal</keyword>
<evidence type="ECO:0000313" key="3">
    <source>
        <dbReference type="Proteomes" id="UP001375743"/>
    </source>
</evidence>
<keyword evidence="3" id="KW-1185">Reference proteome</keyword>
<name>A0ABU8XRW4_9PROT</name>
<evidence type="ECO:0008006" key="4">
    <source>
        <dbReference type="Google" id="ProtNLM"/>
    </source>
</evidence>
<accession>A0ABU8XRW4</accession>
<proteinExistence type="predicted"/>
<feature type="signal peptide" evidence="1">
    <location>
        <begin position="1"/>
        <end position="23"/>
    </location>
</feature>
<comment type="caution">
    <text evidence="2">The sequence shown here is derived from an EMBL/GenBank/DDBJ whole genome shotgun (WGS) entry which is preliminary data.</text>
</comment>
<dbReference type="EMBL" id="JBBLZC010000011">
    <property type="protein sequence ID" value="MEK0083963.1"/>
    <property type="molecule type" value="Genomic_DNA"/>
</dbReference>
<dbReference type="Proteomes" id="UP001375743">
    <property type="component" value="Unassembled WGS sequence"/>
</dbReference>
<evidence type="ECO:0000256" key="1">
    <source>
        <dbReference type="SAM" id="SignalP"/>
    </source>
</evidence>
<reference evidence="2 3" key="1">
    <citation type="submission" date="2024-01" db="EMBL/GenBank/DDBJ databases">
        <title>Multi-omics insights into the function and evolution of sodium benzoate biodegradation pathways in Benzoatithermus flavus gen. nov., sp. nov. from hot spring.</title>
        <authorList>
            <person name="Hu C.-J."/>
            <person name="Li W.-J."/>
        </authorList>
    </citation>
    <scope>NUCLEOTIDE SEQUENCE [LARGE SCALE GENOMIC DNA]</scope>
    <source>
        <strain evidence="2 3">SYSU G07066</strain>
    </source>
</reference>
<organism evidence="2 3">
    <name type="scientific">Benzoatithermus flavus</name>
    <dbReference type="NCBI Taxonomy" id="3108223"/>
    <lineage>
        <taxon>Bacteria</taxon>
        <taxon>Pseudomonadati</taxon>
        <taxon>Pseudomonadota</taxon>
        <taxon>Alphaproteobacteria</taxon>
        <taxon>Geminicoccales</taxon>
        <taxon>Geminicoccaceae</taxon>
        <taxon>Benzoatithermus</taxon>
    </lineage>
</organism>
<sequence length="119" mass="12724">MRLPFHALSIALATVALPGTAGAHDWYQGLVSPHGVVCCGNTDCRPVPYRVDASTGKEEIEANGSWWPVEYDKVLNLSTPDGGAHACWSNPRGRPEFRCIILPGMASLTLPVTPAVVGR</sequence>
<protein>
    <recommendedName>
        <fullName evidence="4">Secreted protein</fullName>
    </recommendedName>
</protein>